<name>A0ABP0KH85_9DINO</name>
<accession>A0ABP0KH85</accession>
<feature type="region of interest" description="Disordered" evidence="1">
    <location>
        <begin position="1"/>
        <end position="24"/>
    </location>
</feature>
<dbReference type="EMBL" id="CAXAMM010011425">
    <property type="protein sequence ID" value="CAK9026063.1"/>
    <property type="molecule type" value="Genomic_DNA"/>
</dbReference>
<reference evidence="2 3" key="1">
    <citation type="submission" date="2024-02" db="EMBL/GenBank/DDBJ databases">
        <authorList>
            <person name="Chen Y."/>
            <person name="Shah S."/>
            <person name="Dougan E. K."/>
            <person name="Thang M."/>
            <person name="Chan C."/>
        </authorList>
    </citation>
    <scope>NUCLEOTIDE SEQUENCE [LARGE SCALE GENOMIC DNA]</scope>
</reference>
<proteinExistence type="predicted"/>
<sequence>MKSDICAGSEELSGGPGPHSAHWDDAWVTPRSCGGQALNPNAAPDADGLETVAPTARTQLLPKVEDVELAEDPVEEVKEASAPWGRFMMLWFCCTLASGILPGQALFAKQFADAGVFSSTCNKDEDTCKDQYLALTGIFSVGQSLAYGFSAPIGLLYDRYGAAGDGRGDLGRFDLRRRARHRDGAGGASRTDGGAFKACLAA</sequence>
<comment type="caution">
    <text evidence="2">The sequence shown here is derived from an EMBL/GenBank/DDBJ whole genome shotgun (WGS) entry which is preliminary data.</text>
</comment>
<dbReference type="Proteomes" id="UP001642464">
    <property type="component" value="Unassembled WGS sequence"/>
</dbReference>
<evidence type="ECO:0000313" key="2">
    <source>
        <dbReference type="EMBL" id="CAK9026063.1"/>
    </source>
</evidence>
<keyword evidence="3" id="KW-1185">Reference proteome</keyword>
<evidence type="ECO:0000313" key="3">
    <source>
        <dbReference type="Proteomes" id="UP001642464"/>
    </source>
</evidence>
<evidence type="ECO:0000256" key="1">
    <source>
        <dbReference type="SAM" id="MobiDB-lite"/>
    </source>
</evidence>
<gene>
    <name evidence="2" type="ORF">SCF082_LOCUS17337</name>
</gene>
<organism evidence="2 3">
    <name type="scientific">Durusdinium trenchii</name>
    <dbReference type="NCBI Taxonomy" id="1381693"/>
    <lineage>
        <taxon>Eukaryota</taxon>
        <taxon>Sar</taxon>
        <taxon>Alveolata</taxon>
        <taxon>Dinophyceae</taxon>
        <taxon>Suessiales</taxon>
        <taxon>Symbiodiniaceae</taxon>
        <taxon>Durusdinium</taxon>
    </lineage>
</organism>
<protein>
    <submittedName>
        <fullName evidence="2">Uncharacterized protein</fullName>
    </submittedName>
</protein>